<gene>
    <name evidence="9" type="primary">pflA</name>
    <name evidence="9" type="ORF">KK137_04775</name>
</gene>
<comment type="catalytic activity">
    <reaction evidence="7">
        <text>glycyl-[formate C-acetyltransferase] + reduced [flavodoxin] + S-adenosyl-L-methionine = glycin-2-yl radical-[formate C-acetyltransferase] + semiquinone [flavodoxin] + 5'-deoxyadenosine + L-methionine + H(+)</text>
        <dbReference type="Rhea" id="RHEA:19225"/>
        <dbReference type="Rhea" id="RHEA-COMP:10622"/>
        <dbReference type="Rhea" id="RHEA-COMP:12190"/>
        <dbReference type="Rhea" id="RHEA-COMP:12191"/>
        <dbReference type="Rhea" id="RHEA-COMP:14480"/>
        <dbReference type="ChEBI" id="CHEBI:15378"/>
        <dbReference type="ChEBI" id="CHEBI:17319"/>
        <dbReference type="ChEBI" id="CHEBI:29947"/>
        <dbReference type="ChEBI" id="CHEBI:32722"/>
        <dbReference type="ChEBI" id="CHEBI:57618"/>
        <dbReference type="ChEBI" id="CHEBI:57844"/>
        <dbReference type="ChEBI" id="CHEBI:59789"/>
        <dbReference type="ChEBI" id="CHEBI:140311"/>
        <dbReference type="EC" id="1.97.1.4"/>
    </reaction>
</comment>
<keyword evidence="5 7" id="KW-0408">Iron</keyword>
<dbReference type="GO" id="GO:0043365">
    <property type="term" value="F:[formate-C-acetyltransferase]-activating enzyme activity"/>
    <property type="evidence" value="ECO:0007669"/>
    <property type="project" value="UniProtKB-EC"/>
</dbReference>
<proteinExistence type="inferred from homology"/>
<reference evidence="9 10" key="1">
    <citation type="submission" date="2021-05" db="EMBL/GenBank/DDBJ databases">
        <title>Croceibacterium sp. LX-88 genome sequence.</title>
        <authorList>
            <person name="Luo X."/>
        </authorList>
    </citation>
    <scope>NUCLEOTIDE SEQUENCE [LARGE SCALE GENOMIC DNA]</scope>
    <source>
        <strain evidence="9 10">LX-88</strain>
    </source>
</reference>
<dbReference type="InterPro" id="IPR013785">
    <property type="entry name" value="Aldolase_TIM"/>
</dbReference>
<evidence type="ECO:0000259" key="8">
    <source>
        <dbReference type="PROSITE" id="PS51918"/>
    </source>
</evidence>
<keyword evidence="2" id="KW-0119">Carbohydrate metabolism</keyword>
<dbReference type="Gene3D" id="3.20.20.70">
    <property type="entry name" value="Aldolase class I"/>
    <property type="match status" value="1"/>
</dbReference>
<dbReference type="InterPro" id="IPR012838">
    <property type="entry name" value="PFL1_activating"/>
</dbReference>
<dbReference type="CDD" id="cd01335">
    <property type="entry name" value="Radical_SAM"/>
    <property type="match status" value="1"/>
</dbReference>
<dbReference type="SUPFAM" id="SSF102114">
    <property type="entry name" value="Radical SAM enzymes"/>
    <property type="match status" value="1"/>
</dbReference>
<dbReference type="EMBL" id="JAHFVK010000001">
    <property type="protein sequence ID" value="MBT2133641.1"/>
    <property type="molecule type" value="Genomic_DNA"/>
</dbReference>
<keyword evidence="1 7" id="KW-0004">4Fe-4S</keyword>
<keyword evidence="7 9" id="KW-0560">Oxidoreductase</keyword>
<comment type="caution">
    <text evidence="9">The sequence shown here is derived from an EMBL/GenBank/DDBJ whole genome shotgun (WGS) entry which is preliminary data.</text>
</comment>
<keyword evidence="7" id="KW-0963">Cytoplasm</keyword>
<comment type="cofactor">
    <cofactor evidence="7">
        <name>[4Fe-4S] cluster</name>
        <dbReference type="ChEBI" id="CHEBI:49883"/>
    </cofactor>
    <text evidence="7">Binds 1 [4Fe-4S] cluster. The cluster is coordinated with 3 cysteines and an exchangeable S-adenosyl-L-methionine.</text>
</comment>
<evidence type="ECO:0000256" key="1">
    <source>
        <dbReference type="ARBA" id="ARBA00022485"/>
    </source>
</evidence>
<evidence type="ECO:0000256" key="5">
    <source>
        <dbReference type="ARBA" id="ARBA00023004"/>
    </source>
</evidence>
<dbReference type="Pfam" id="PF04055">
    <property type="entry name" value="Radical_SAM"/>
    <property type="match status" value="1"/>
</dbReference>
<keyword evidence="10" id="KW-1185">Reference proteome</keyword>
<keyword evidence="9" id="KW-0670">Pyruvate</keyword>
<dbReference type="GO" id="GO:0016829">
    <property type="term" value="F:lyase activity"/>
    <property type="evidence" value="ECO:0007669"/>
    <property type="project" value="UniProtKB-KW"/>
</dbReference>
<keyword evidence="6 7" id="KW-0411">Iron-sulfur</keyword>
<dbReference type="PROSITE" id="PS51918">
    <property type="entry name" value="RADICAL_SAM"/>
    <property type="match status" value="1"/>
</dbReference>
<evidence type="ECO:0000256" key="7">
    <source>
        <dbReference type="RuleBase" id="RU362053"/>
    </source>
</evidence>
<keyword evidence="4 7" id="KW-0479">Metal-binding</keyword>
<feature type="domain" description="Radical SAM core" evidence="8">
    <location>
        <begin position="52"/>
        <end position="274"/>
    </location>
</feature>
<dbReference type="InterPro" id="IPR034457">
    <property type="entry name" value="Organic_radical-activating"/>
</dbReference>
<comment type="similarity">
    <text evidence="7">Belongs to the organic radical-activating enzymes family.</text>
</comment>
<keyword evidence="9" id="KW-0456">Lyase</keyword>
<evidence type="ECO:0000256" key="6">
    <source>
        <dbReference type="ARBA" id="ARBA00023014"/>
    </source>
</evidence>
<protein>
    <recommendedName>
        <fullName evidence="7">Pyruvate formate-lyase-activating enzyme</fullName>
        <ecNumber evidence="7">1.97.1.4</ecNumber>
    </recommendedName>
</protein>
<dbReference type="RefSeq" id="WP_214534948.1">
    <property type="nucleotide sequence ID" value="NZ_JAHFVK010000001.1"/>
</dbReference>
<dbReference type="SFLD" id="SFLDS00029">
    <property type="entry name" value="Radical_SAM"/>
    <property type="match status" value="1"/>
</dbReference>
<evidence type="ECO:0000313" key="10">
    <source>
        <dbReference type="Proteomes" id="UP000811255"/>
    </source>
</evidence>
<accession>A0ABS5W1J7</accession>
<keyword evidence="2" id="KW-0313">Glucose metabolism</keyword>
<dbReference type="PANTHER" id="PTHR30352:SF5">
    <property type="entry name" value="PYRUVATE FORMATE-LYASE 1-ACTIVATING ENZYME"/>
    <property type="match status" value="1"/>
</dbReference>
<evidence type="ECO:0000256" key="2">
    <source>
        <dbReference type="ARBA" id="ARBA00022526"/>
    </source>
</evidence>
<comment type="function">
    <text evidence="7">Activation of pyruvate formate-lyase under anaerobic conditions by generation of an organic free radical, using S-adenosylmethionine and reduced flavodoxin as cosubstrates to produce 5'-deoxy-adenosine.</text>
</comment>
<dbReference type="InterPro" id="IPR058240">
    <property type="entry name" value="rSAM_sf"/>
</dbReference>
<dbReference type="SFLD" id="SFLDG01066">
    <property type="entry name" value="organic_radical-activating_enz"/>
    <property type="match status" value="1"/>
</dbReference>
<evidence type="ECO:0000256" key="4">
    <source>
        <dbReference type="ARBA" id="ARBA00022723"/>
    </source>
</evidence>
<dbReference type="Proteomes" id="UP000811255">
    <property type="component" value="Unassembled WGS sequence"/>
</dbReference>
<comment type="subcellular location">
    <subcellularLocation>
        <location evidence="7">Cytoplasm</location>
    </subcellularLocation>
</comment>
<evidence type="ECO:0000256" key="3">
    <source>
        <dbReference type="ARBA" id="ARBA00022691"/>
    </source>
</evidence>
<dbReference type="PANTHER" id="PTHR30352">
    <property type="entry name" value="PYRUVATE FORMATE-LYASE-ACTIVATING ENZYME"/>
    <property type="match status" value="1"/>
</dbReference>
<keyword evidence="3 7" id="KW-0949">S-adenosyl-L-methionine</keyword>
<dbReference type="InterPro" id="IPR007197">
    <property type="entry name" value="rSAM"/>
</dbReference>
<dbReference type="EC" id="1.97.1.4" evidence="7"/>
<dbReference type="NCBIfam" id="TIGR02493">
    <property type="entry name" value="PFLA"/>
    <property type="match status" value="1"/>
</dbReference>
<organism evidence="9 10">
    <name type="scientific">Croceibacterium selenioxidans</name>
    <dbReference type="NCBI Taxonomy" id="2838833"/>
    <lineage>
        <taxon>Bacteria</taxon>
        <taxon>Pseudomonadati</taxon>
        <taxon>Pseudomonadota</taxon>
        <taxon>Alphaproteobacteria</taxon>
        <taxon>Sphingomonadales</taxon>
        <taxon>Erythrobacteraceae</taxon>
        <taxon>Croceibacterium</taxon>
    </lineage>
</organism>
<name>A0ABS5W1J7_9SPHN</name>
<evidence type="ECO:0000313" key="9">
    <source>
        <dbReference type="EMBL" id="MBT2133641.1"/>
    </source>
</evidence>
<sequence length="277" mass="30631">MAQAEAPVSLEAKSPFEMRVKLGETVPETDVRTALKTGDMGFLHSFTTGSAVDGPGLRLVAWTTACMFRCQFCHNPDTWTLANGIPVALDRAVSEIQRYANSLKLMHGGFTLSGGEPLMQDRFAARLLGATKKMGVHTALETNGYYGERLSDEEWADVDLVILDMKGFALEQHKRVTGGLSNEPVMEFARRLSALKRPMWLRYVLVPGLTDVDEEMKPLAEFAASLGVVERAEVLPFHQLGRYKWERLGLTYQLEDTEPPTQQSIDHATAIFAAAGL</sequence>